<evidence type="ECO:0000259" key="9">
    <source>
        <dbReference type="Pfam" id="PF13231"/>
    </source>
</evidence>
<dbReference type="Proteomes" id="UP000886741">
    <property type="component" value="Unassembled WGS sequence"/>
</dbReference>
<feature type="transmembrane region" description="Helical" evidence="8">
    <location>
        <begin position="273"/>
        <end position="293"/>
    </location>
</feature>
<evidence type="ECO:0000313" key="11">
    <source>
        <dbReference type="Proteomes" id="UP000886741"/>
    </source>
</evidence>
<evidence type="ECO:0000256" key="2">
    <source>
        <dbReference type="ARBA" id="ARBA00022475"/>
    </source>
</evidence>
<feature type="transmembrane region" description="Helical" evidence="8">
    <location>
        <begin position="122"/>
        <end position="143"/>
    </location>
</feature>
<dbReference type="InterPro" id="IPR038731">
    <property type="entry name" value="RgtA/B/C-like"/>
</dbReference>
<feature type="transmembrane region" description="Helical" evidence="8">
    <location>
        <begin position="324"/>
        <end position="343"/>
    </location>
</feature>
<evidence type="ECO:0000256" key="5">
    <source>
        <dbReference type="ARBA" id="ARBA00022692"/>
    </source>
</evidence>
<dbReference type="GO" id="GO:0016763">
    <property type="term" value="F:pentosyltransferase activity"/>
    <property type="evidence" value="ECO:0007669"/>
    <property type="project" value="TreeGrafter"/>
</dbReference>
<reference evidence="10" key="1">
    <citation type="submission" date="2020-10" db="EMBL/GenBank/DDBJ databases">
        <authorList>
            <person name="Gilroy R."/>
        </authorList>
    </citation>
    <scope>NUCLEOTIDE SEQUENCE</scope>
    <source>
        <strain evidence="10">ChiBcec16-1751</strain>
    </source>
</reference>
<dbReference type="GO" id="GO:0009103">
    <property type="term" value="P:lipopolysaccharide biosynthetic process"/>
    <property type="evidence" value="ECO:0007669"/>
    <property type="project" value="UniProtKB-ARBA"/>
</dbReference>
<evidence type="ECO:0000256" key="6">
    <source>
        <dbReference type="ARBA" id="ARBA00022989"/>
    </source>
</evidence>
<evidence type="ECO:0000256" key="1">
    <source>
        <dbReference type="ARBA" id="ARBA00004651"/>
    </source>
</evidence>
<keyword evidence="3" id="KW-0328">Glycosyltransferase</keyword>
<comment type="subcellular location">
    <subcellularLocation>
        <location evidence="1">Cell membrane</location>
        <topology evidence="1">Multi-pass membrane protein</topology>
    </subcellularLocation>
</comment>
<feature type="domain" description="Glycosyltransferase RgtA/B/C/D-like" evidence="9">
    <location>
        <begin position="78"/>
        <end position="227"/>
    </location>
</feature>
<dbReference type="PANTHER" id="PTHR33908:SF11">
    <property type="entry name" value="MEMBRANE PROTEIN"/>
    <property type="match status" value="1"/>
</dbReference>
<feature type="transmembrane region" description="Helical" evidence="8">
    <location>
        <begin position="217"/>
        <end position="234"/>
    </location>
</feature>
<name>A0A9D1FC05_9FIRM</name>
<protein>
    <submittedName>
        <fullName evidence="10">Glycosyltransferase family 39 protein</fullName>
    </submittedName>
</protein>
<dbReference type="AlphaFoldDB" id="A0A9D1FC05"/>
<keyword evidence="4" id="KW-0808">Transferase</keyword>
<keyword evidence="2" id="KW-1003">Cell membrane</keyword>
<keyword evidence="7 8" id="KW-0472">Membrane</keyword>
<dbReference type="PANTHER" id="PTHR33908">
    <property type="entry name" value="MANNOSYLTRANSFERASE YKCB-RELATED"/>
    <property type="match status" value="1"/>
</dbReference>
<evidence type="ECO:0000256" key="8">
    <source>
        <dbReference type="SAM" id="Phobius"/>
    </source>
</evidence>
<dbReference type="Pfam" id="PF13231">
    <property type="entry name" value="PMT_2"/>
    <property type="match status" value="1"/>
</dbReference>
<gene>
    <name evidence="10" type="ORF">IAA83_09160</name>
</gene>
<organism evidence="10 11">
    <name type="scientific">Candidatus Avoscillospira avistercoris</name>
    <dbReference type="NCBI Taxonomy" id="2840707"/>
    <lineage>
        <taxon>Bacteria</taxon>
        <taxon>Bacillati</taxon>
        <taxon>Bacillota</taxon>
        <taxon>Clostridia</taxon>
        <taxon>Eubacteriales</taxon>
        <taxon>Oscillospiraceae</taxon>
        <taxon>Oscillospiraceae incertae sedis</taxon>
        <taxon>Candidatus Avoscillospira</taxon>
    </lineage>
</organism>
<keyword evidence="5 8" id="KW-0812">Transmembrane</keyword>
<keyword evidence="6 8" id="KW-1133">Transmembrane helix</keyword>
<feature type="transmembrane region" description="Helical" evidence="8">
    <location>
        <begin position="350"/>
        <end position="369"/>
    </location>
</feature>
<comment type="caution">
    <text evidence="10">The sequence shown here is derived from an EMBL/GenBank/DDBJ whole genome shotgun (WGS) entry which is preliminary data.</text>
</comment>
<dbReference type="InterPro" id="IPR050297">
    <property type="entry name" value="LipidA_mod_glycosyltrf_83"/>
</dbReference>
<sequence>MKREKIPPLLLAVLLAAFFLVQLPHLNNAPWEYYDSWRQTDTYTLAQNFARYDGNPLHPQFNYDGTGDNFVQLELQILPWLASLVYRIIGDDPHWVMRLMSLLCFLGSAVFVYALGGRMLKTPWAGLAAAAVYLVLPINVLYGRAIMPESVALLFYTGAVWFFLRWYEEDKTPSLLVSAAFMAIAIMEKTPTAFAGLMIVVLYFVKCRTKTFQDWRFYTYGVISLGIPLLYYWVAAQIATFTFVEGIAENHIFTKMFTALFTPEAQQFFDTQLPYFFTWPAIFAAVVGLILCLWRRRGALSLWAIAMILEAATIVAVIRLGYYLIFLSPLVALLTAAWVPELARFRKAGYAAAAVVVCAVAAFAGWHSLETAKTVVVVKDTITQQAEIIKSVTAEGDCVAIAASDPVLLGACERMGYRANIRYYDYIPTEPAAELDYYRSQGVRWFIAPSGQVAGQDGEAYMQLLQDTCKTVWDDELCTIFDLEAAK</sequence>
<dbReference type="EMBL" id="DVJJ01000141">
    <property type="protein sequence ID" value="HIS65521.1"/>
    <property type="molecule type" value="Genomic_DNA"/>
</dbReference>
<reference evidence="10" key="2">
    <citation type="journal article" date="2021" name="PeerJ">
        <title>Extensive microbial diversity within the chicken gut microbiome revealed by metagenomics and culture.</title>
        <authorList>
            <person name="Gilroy R."/>
            <person name="Ravi A."/>
            <person name="Getino M."/>
            <person name="Pursley I."/>
            <person name="Horton D.L."/>
            <person name="Alikhan N.F."/>
            <person name="Baker D."/>
            <person name="Gharbi K."/>
            <person name="Hall N."/>
            <person name="Watson M."/>
            <person name="Adriaenssens E.M."/>
            <person name="Foster-Nyarko E."/>
            <person name="Jarju S."/>
            <person name="Secka A."/>
            <person name="Antonio M."/>
            <person name="Oren A."/>
            <person name="Chaudhuri R.R."/>
            <person name="La Ragione R."/>
            <person name="Hildebrand F."/>
            <person name="Pallen M.J."/>
        </authorList>
    </citation>
    <scope>NUCLEOTIDE SEQUENCE</scope>
    <source>
        <strain evidence="10">ChiBcec16-1751</strain>
    </source>
</reference>
<feature type="transmembrane region" description="Helical" evidence="8">
    <location>
        <begin position="96"/>
        <end position="116"/>
    </location>
</feature>
<evidence type="ECO:0000256" key="7">
    <source>
        <dbReference type="ARBA" id="ARBA00023136"/>
    </source>
</evidence>
<proteinExistence type="predicted"/>
<evidence type="ECO:0000256" key="4">
    <source>
        <dbReference type="ARBA" id="ARBA00022679"/>
    </source>
</evidence>
<dbReference type="GO" id="GO:0005886">
    <property type="term" value="C:plasma membrane"/>
    <property type="evidence" value="ECO:0007669"/>
    <property type="project" value="UniProtKB-SubCell"/>
</dbReference>
<accession>A0A9D1FC05</accession>
<feature type="transmembrane region" description="Helical" evidence="8">
    <location>
        <begin position="179"/>
        <end position="205"/>
    </location>
</feature>
<evidence type="ECO:0000313" key="10">
    <source>
        <dbReference type="EMBL" id="HIS65521.1"/>
    </source>
</evidence>
<evidence type="ECO:0000256" key="3">
    <source>
        <dbReference type="ARBA" id="ARBA00022676"/>
    </source>
</evidence>